<dbReference type="PANTHER" id="PTHR11571:SF150">
    <property type="entry name" value="GLUTATHIONE S-TRANSFERASE"/>
    <property type="match status" value="1"/>
</dbReference>
<dbReference type="InterPro" id="IPR004045">
    <property type="entry name" value="Glutathione_S-Trfase_N"/>
</dbReference>
<evidence type="ECO:0000259" key="4">
    <source>
        <dbReference type="PROSITE" id="PS50405"/>
    </source>
</evidence>
<dbReference type="InterPro" id="IPR050213">
    <property type="entry name" value="GST_superfamily"/>
</dbReference>
<dbReference type="PROSITE" id="PS50404">
    <property type="entry name" value="GST_NTER"/>
    <property type="match status" value="1"/>
</dbReference>
<evidence type="ECO:0000313" key="6">
    <source>
        <dbReference type="Proteomes" id="UP000266841"/>
    </source>
</evidence>
<dbReference type="SUPFAM" id="SSF47616">
    <property type="entry name" value="GST C-terminal domain-like"/>
    <property type="match status" value="1"/>
</dbReference>
<dbReference type="Gene3D" id="1.20.1050.10">
    <property type="match status" value="1"/>
</dbReference>
<dbReference type="InterPro" id="IPR010987">
    <property type="entry name" value="Glutathione-S-Trfase_C-like"/>
</dbReference>
<feature type="domain" description="GST N-terminal" evidence="3">
    <location>
        <begin position="22"/>
        <end position="110"/>
    </location>
</feature>
<dbReference type="GO" id="GO:0006749">
    <property type="term" value="P:glutathione metabolic process"/>
    <property type="evidence" value="ECO:0007669"/>
    <property type="project" value="TreeGrafter"/>
</dbReference>
<dbReference type="PROSITE" id="PS50405">
    <property type="entry name" value="GST_CTER"/>
    <property type="match status" value="1"/>
</dbReference>
<dbReference type="InterPro" id="IPR040079">
    <property type="entry name" value="Glutathione_S-Trfase"/>
</dbReference>
<protein>
    <recommendedName>
        <fullName evidence="7">GST N-terminal domain-containing protein</fullName>
    </recommendedName>
</protein>
<evidence type="ECO:0000256" key="1">
    <source>
        <dbReference type="SAM" id="MobiDB-lite"/>
    </source>
</evidence>
<organism evidence="5 6">
    <name type="scientific">Thalassiosira oceanica</name>
    <name type="common">Marine diatom</name>
    <dbReference type="NCBI Taxonomy" id="159749"/>
    <lineage>
        <taxon>Eukaryota</taxon>
        <taxon>Sar</taxon>
        <taxon>Stramenopiles</taxon>
        <taxon>Ochrophyta</taxon>
        <taxon>Bacillariophyta</taxon>
        <taxon>Coscinodiscophyceae</taxon>
        <taxon>Thalassiosirophycidae</taxon>
        <taxon>Thalassiosirales</taxon>
        <taxon>Thalassiosiraceae</taxon>
        <taxon>Thalassiosira</taxon>
    </lineage>
</organism>
<keyword evidence="6" id="KW-1185">Reference proteome</keyword>
<feature type="domain" description="GST C-terminal" evidence="4">
    <location>
        <begin position="112"/>
        <end position="261"/>
    </location>
</feature>
<dbReference type="CDD" id="cd03039">
    <property type="entry name" value="GST_N_Sigma_like"/>
    <property type="match status" value="1"/>
</dbReference>
<dbReference type="PANTHER" id="PTHR11571">
    <property type="entry name" value="GLUTATHIONE S-TRANSFERASE"/>
    <property type="match status" value="1"/>
</dbReference>
<comment type="caution">
    <text evidence="5">The sequence shown here is derived from an EMBL/GenBank/DDBJ whole genome shotgun (WGS) entry which is preliminary data.</text>
</comment>
<reference evidence="5 6" key="1">
    <citation type="journal article" date="2012" name="Genome Biol.">
        <title>Genome and low-iron response of an oceanic diatom adapted to chronic iron limitation.</title>
        <authorList>
            <person name="Lommer M."/>
            <person name="Specht M."/>
            <person name="Roy A.S."/>
            <person name="Kraemer L."/>
            <person name="Andreson R."/>
            <person name="Gutowska M.A."/>
            <person name="Wolf J."/>
            <person name="Bergner S.V."/>
            <person name="Schilhabel M.B."/>
            <person name="Klostermeier U.C."/>
            <person name="Beiko R.G."/>
            <person name="Rosenstiel P."/>
            <person name="Hippler M."/>
            <person name="Laroche J."/>
        </authorList>
    </citation>
    <scope>NUCLEOTIDE SEQUENCE [LARGE SCALE GENOMIC DNA]</scope>
    <source>
        <strain evidence="5 6">CCMP1005</strain>
    </source>
</reference>
<dbReference type="OrthoDB" id="420389at2759"/>
<feature type="chain" id="PRO_5003841018" description="GST N-terminal domain-containing protein" evidence="2">
    <location>
        <begin position="18"/>
        <end position="362"/>
    </location>
</feature>
<dbReference type="GO" id="GO:0004364">
    <property type="term" value="F:glutathione transferase activity"/>
    <property type="evidence" value="ECO:0007669"/>
    <property type="project" value="TreeGrafter"/>
</dbReference>
<dbReference type="SFLD" id="SFLDS00019">
    <property type="entry name" value="Glutathione_Transferase_(cytos"/>
    <property type="match status" value="1"/>
</dbReference>
<evidence type="ECO:0008006" key="7">
    <source>
        <dbReference type="Google" id="ProtNLM"/>
    </source>
</evidence>
<dbReference type="Pfam" id="PF14497">
    <property type="entry name" value="GST_C_3"/>
    <property type="match status" value="1"/>
</dbReference>
<evidence type="ECO:0000313" key="5">
    <source>
        <dbReference type="EMBL" id="EJK63720.1"/>
    </source>
</evidence>
<sequence length="362" mass="39705">MRLLSIFGAIAATSALATETPGTYQLKYFDIRGVAEISRVLFALGQEPYNDARYDIDASFNAPGFQEDKQSGNLKMNLNRAPVLVTPEGRTIGQSKSIERYLARRFGLMGSSPEDEATIDCIAEHCRDVKDAAQRKGFSRFARDKTDEEKAAARAEWFETDLPDWLRRIEAVVMETSSTPGYAVGSSPSYADVIIWSLLRDCAADDLGETTKAAASCELLNSIAEEIAANPTPRGSPALVPTASMSSTKSNPSRTIPNTTFFLSSHDVFTVFMKNWLWLVFGPLFARDSKYSLLCKTSNDSSSKLPPNMLSPPAKGVRSSETRTASKPFWLACPARLTRPVSFGDVTSLDTKVGYWRGNSTT</sequence>
<dbReference type="InterPro" id="IPR036282">
    <property type="entry name" value="Glutathione-S-Trfase_C_sf"/>
</dbReference>
<gene>
    <name evidence="5" type="ORF">THAOC_15606</name>
</gene>
<dbReference type="Gene3D" id="3.40.30.10">
    <property type="entry name" value="Glutaredoxin"/>
    <property type="match status" value="1"/>
</dbReference>
<proteinExistence type="predicted"/>
<dbReference type="AlphaFoldDB" id="K0SEI4"/>
<evidence type="ECO:0000256" key="2">
    <source>
        <dbReference type="SAM" id="SignalP"/>
    </source>
</evidence>
<feature type="signal peptide" evidence="2">
    <location>
        <begin position="1"/>
        <end position="17"/>
    </location>
</feature>
<dbReference type="SUPFAM" id="SSF52833">
    <property type="entry name" value="Thioredoxin-like"/>
    <property type="match status" value="1"/>
</dbReference>
<dbReference type="InterPro" id="IPR004046">
    <property type="entry name" value="GST_C"/>
</dbReference>
<name>K0SEI4_THAOC</name>
<dbReference type="eggNOG" id="KOG1695">
    <property type="taxonomic scope" value="Eukaryota"/>
</dbReference>
<keyword evidence="2" id="KW-0732">Signal</keyword>
<feature type="region of interest" description="Disordered" evidence="1">
    <location>
        <begin position="298"/>
        <end position="320"/>
    </location>
</feature>
<dbReference type="Proteomes" id="UP000266841">
    <property type="component" value="Unassembled WGS sequence"/>
</dbReference>
<dbReference type="InterPro" id="IPR036249">
    <property type="entry name" value="Thioredoxin-like_sf"/>
</dbReference>
<dbReference type="EMBL" id="AGNL01018050">
    <property type="protein sequence ID" value="EJK63720.1"/>
    <property type="molecule type" value="Genomic_DNA"/>
</dbReference>
<accession>K0SEI4</accession>
<evidence type="ECO:0000259" key="3">
    <source>
        <dbReference type="PROSITE" id="PS50404"/>
    </source>
</evidence>
<feature type="region of interest" description="Disordered" evidence="1">
    <location>
        <begin position="232"/>
        <end position="251"/>
    </location>
</feature>